<evidence type="ECO:0000256" key="4">
    <source>
        <dbReference type="ARBA" id="ARBA00022840"/>
    </source>
</evidence>
<keyword evidence="4 7" id="KW-0067">ATP-binding</keyword>
<dbReference type="SUPFAM" id="SSF52540">
    <property type="entry name" value="P-loop containing nucleoside triphosphate hydrolases"/>
    <property type="match status" value="1"/>
</dbReference>
<evidence type="ECO:0000256" key="6">
    <source>
        <dbReference type="SAM" id="MobiDB-lite"/>
    </source>
</evidence>
<dbReference type="EMBL" id="VLLP01000001">
    <property type="protein sequence ID" value="TWJ26996.1"/>
    <property type="molecule type" value="Genomic_DNA"/>
</dbReference>
<reference evidence="7 8" key="1">
    <citation type="submission" date="2019-07" db="EMBL/GenBank/DDBJ databases">
        <title>R&amp;d 2014.</title>
        <authorList>
            <person name="Klenk H.-P."/>
        </authorList>
    </citation>
    <scope>NUCLEOTIDE SEQUENCE [LARGE SCALE GENOMIC DNA]</scope>
    <source>
        <strain evidence="7 8">DSM 43912</strain>
    </source>
</reference>
<name>A0A562W9X3_9ACTN</name>
<evidence type="ECO:0000256" key="1">
    <source>
        <dbReference type="ARBA" id="ARBA00005417"/>
    </source>
</evidence>
<dbReference type="AlphaFoldDB" id="A0A562W9X3"/>
<dbReference type="InterPro" id="IPR017871">
    <property type="entry name" value="ABC_transporter-like_CS"/>
</dbReference>
<feature type="region of interest" description="Disordered" evidence="6">
    <location>
        <begin position="239"/>
        <end position="261"/>
    </location>
</feature>
<dbReference type="Proteomes" id="UP000319728">
    <property type="component" value="Unassembled WGS sequence"/>
</dbReference>
<feature type="compositionally biased region" description="Low complexity" evidence="6">
    <location>
        <begin position="239"/>
        <end position="254"/>
    </location>
</feature>
<dbReference type="PANTHER" id="PTHR43820:SF2">
    <property type="entry name" value="ABC TRANSPORTER ATP-BINDING PROTEIN"/>
    <property type="match status" value="1"/>
</dbReference>
<evidence type="ECO:0000313" key="8">
    <source>
        <dbReference type="Proteomes" id="UP000319728"/>
    </source>
</evidence>
<sequence length="261" mass="27452">MTAAILTVEDLSVRIAGLHILQGVSFTVAPTGVTVLLGRNGVGKTTTLRAVVGLTPAGGEVTGRVRMGERNLLDRPTHRLVRDGLGYVPEDRCVFAGLTVAENLRLAERRGTTPAYDRVFALFPELERRGRQRAGSLSGGQQQMLAIGRVLLNDNKLLLVDEPTKGLAPKVVTEVAEVLERVAATVPVLLVEQNLAVVRRLATDAVVLAAGRVAWSGPARDLLAETDLTKSLLGVGSAEAHSPSAGSAPAGPAVARKDGLR</sequence>
<evidence type="ECO:0000256" key="3">
    <source>
        <dbReference type="ARBA" id="ARBA00022741"/>
    </source>
</evidence>
<proteinExistence type="inferred from homology"/>
<gene>
    <name evidence="7" type="ORF">JD81_00478</name>
</gene>
<dbReference type="RefSeq" id="WP_145815403.1">
    <property type="nucleotide sequence ID" value="NZ_AP023438.1"/>
</dbReference>
<dbReference type="PROSITE" id="PS00211">
    <property type="entry name" value="ABC_TRANSPORTER_1"/>
    <property type="match status" value="1"/>
</dbReference>
<dbReference type="InterPro" id="IPR027417">
    <property type="entry name" value="P-loop_NTPase"/>
</dbReference>
<keyword evidence="2" id="KW-0813">Transport</keyword>
<dbReference type="InterPro" id="IPR003439">
    <property type="entry name" value="ABC_transporter-like_ATP-bd"/>
</dbReference>
<organism evidence="7 8">
    <name type="scientific">Micromonospora sagamiensis</name>
    <dbReference type="NCBI Taxonomy" id="47875"/>
    <lineage>
        <taxon>Bacteria</taxon>
        <taxon>Bacillati</taxon>
        <taxon>Actinomycetota</taxon>
        <taxon>Actinomycetes</taxon>
        <taxon>Micromonosporales</taxon>
        <taxon>Micromonosporaceae</taxon>
        <taxon>Micromonospora</taxon>
    </lineage>
</organism>
<keyword evidence="3" id="KW-0547">Nucleotide-binding</keyword>
<accession>A0A562W9X3</accession>
<dbReference type="PROSITE" id="PS50893">
    <property type="entry name" value="ABC_TRANSPORTER_2"/>
    <property type="match status" value="1"/>
</dbReference>
<dbReference type="SMART" id="SM00382">
    <property type="entry name" value="AAA"/>
    <property type="match status" value="1"/>
</dbReference>
<dbReference type="Pfam" id="PF00005">
    <property type="entry name" value="ABC_tran"/>
    <property type="match status" value="1"/>
</dbReference>
<dbReference type="CDD" id="cd03224">
    <property type="entry name" value="ABC_TM1139_LivF_branched"/>
    <property type="match status" value="1"/>
</dbReference>
<dbReference type="GO" id="GO:0015658">
    <property type="term" value="F:branched-chain amino acid transmembrane transporter activity"/>
    <property type="evidence" value="ECO:0007669"/>
    <property type="project" value="TreeGrafter"/>
</dbReference>
<dbReference type="GO" id="GO:0005524">
    <property type="term" value="F:ATP binding"/>
    <property type="evidence" value="ECO:0007669"/>
    <property type="project" value="UniProtKB-KW"/>
</dbReference>
<dbReference type="Gene3D" id="3.40.50.300">
    <property type="entry name" value="P-loop containing nucleotide triphosphate hydrolases"/>
    <property type="match status" value="1"/>
</dbReference>
<keyword evidence="8" id="KW-1185">Reference proteome</keyword>
<dbReference type="OrthoDB" id="3463137at2"/>
<dbReference type="PANTHER" id="PTHR43820">
    <property type="entry name" value="HIGH-AFFINITY BRANCHED-CHAIN AMINO ACID TRANSPORT ATP-BINDING PROTEIN LIVF"/>
    <property type="match status" value="1"/>
</dbReference>
<dbReference type="GO" id="GO:0015807">
    <property type="term" value="P:L-amino acid transport"/>
    <property type="evidence" value="ECO:0007669"/>
    <property type="project" value="TreeGrafter"/>
</dbReference>
<protein>
    <submittedName>
        <fullName evidence="7">Amino acid/amide ABC transporter ATP-binding protein 2 (HAAT family)</fullName>
    </submittedName>
</protein>
<evidence type="ECO:0000256" key="2">
    <source>
        <dbReference type="ARBA" id="ARBA00022448"/>
    </source>
</evidence>
<dbReference type="InterPro" id="IPR003593">
    <property type="entry name" value="AAA+_ATPase"/>
</dbReference>
<evidence type="ECO:0000313" key="7">
    <source>
        <dbReference type="EMBL" id="TWJ26996.1"/>
    </source>
</evidence>
<comment type="caution">
    <text evidence="7">The sequence shown here is derived from an EMBL/GenBank/DDBJ whole genome shotgun (WGS) entry which is preliminary data.</text>
</comment>
<evidence type="ECO:0000256" key="5">
    <source>
        <dbReference type="ARBA" id="ARBA00022970"/>
    </source>
</evidence>
<comment type="similarity">
    <text evidence="1">Belongs to the ABC transporter superfamily.</text>
</comment>
<dbReference type="GO" id="GO:0016887">
    <property type="term" value="F:ATP hydrolysis activity"/>
    <property type="evidence" value="ECO:0007669"/>
    <property type="project" value="InterPro"/>
</dbReference>
<dbReference type="InterPro" id="IPR052156">
    <property type="entry name" value="BCAA_Transport_ATP-bd_LivF"/>
</dbReference>
<keyword evidence="5" id="KW-0029">Amino-acid transport</keyword>